<dbReference type="GO" id="GO:0071008">
    <property type="term" value="C:U2-type post-mRNA release spliceosomal complex"/>
    <property type="evidence" value="ECO:0007669"/>
    <property type="project" value="InterPro"/>
</dbReference>
<name>A0A8H5HTC3_9AGAR</name>
<dbReference type="InterPro" id="IPR012890">
    <property type="entry name" value="GCFC2-like"/>
</dbReference>
<feature type="compositionally biased region" description="Polar residues" evidence="3">
    <location>
        <begin position="44"/>
        <end position="59"/>
    </location>
</feature>
<dbReference type="Proteomes" id="UP000518752">
    <property type="component" value="Unassembled WGS sequence"/>
</dbReference>
<feature type="compositionally biased region" description="Pro residues" evidence="3">
    <location>
        <begin position="759"/>
        <end position="768"/>
    </location>
</feature>
<feature type="compositionally biased region" description="Basic and acidic residues" evidence="3">
    <location>
        <begin position="892"/>
        <end position="901"/>
    </location>
</feature>
<keyword evidence="2" id="KW-0539">Nucleus</keyword>
<evidence type="ECO:0000313" key="4">
    <source>
        <dbReference type="EMBL" id="KAF5389187.1"/>
    </source>
</evidence>
<evidence type="ECO:0000256" key="3">
    <source>
        <dbReference type="SAM" id="MobiDB-lite"/>
    </source>
</evidence>
<dbReference type="InterPro" id="IPR029071">
    <property type="entry name" value="Ubiquitin-like_domsf"/>
</dbReference>
<feature type="region of interest" description="Disordered" evidence="3">
    <location>
        <begin position="622"/>
        <end position="698"/>
    </location>
</feature>
<dbReference type="GO" id="GO:0003677">
    <property type="term" value="F:DNA binding"/>
    <property type="evidence" value="ECO:0007669"/>
    <property type="project" value="InterPro"/>
</dbReference>
<evidence type="ECO:0000313" key="5">
    <source>
        <dbReference type="Proteomes" id="UP000518752"/>
    </source>
</evidence>
<evidence type="ECO:0000256" key="1">
    <source>
        <dbReference type="ARBA" id="ARBA00004123"/>
    </source>
</evidence>
<feature type="compositionally biased region" description="Basic residues" evidence="3">
    <location>
        <begin position="62"/>
        <end position="80"/>
    </location>
</feature>
<comment type="subcellular location">
    <subcellularLocation>
        <location evidence="1">Nucleus</location>
    </subcellularLocation>
</comment>
<proteinExistence type="predicted"/>
<gene>
    <name evidence="4" type="ORF">D9757_003414</name>
</gene>
<feature type="region of interest" description="Disordered" evidence="3">
    <location>
        <begin position="251"/>
        <end position="313"/>
    </location>
</feature>
<feature type="region of interest" description="Disordered" evidence="3">
    <location>
        <begin position="880"/>
        <end position="904"/>
    </location>
</feature>
<dbReference type="SUPFAM" id="SSF54236">
    <property type="entry name" value="Ubiquitin-like"/>
    <property type="match status" value="1"/>
</dbReference>
<feature type="region of interest" description="Disordered" evidence="3">
    <location>
        <begin position="1"/>
        <end position="94"/>
    </location>
</feature>
<dbReference type="AlphaFoldDB" id="A0A8H5HTC3"/>
<reference evidence="4 5" key="1">
    <citation type="journal article" date="2020" name="ISME J.">
        <title>Uncovering the hidden diversity of litter-decomposition mechanisms in mushroom-forming fungi.</title>
        <authorList>
            <person name="Floudas D."/>
            <person name="Bentzer J."/>
            <person name="Ahren D."/>
            <person name="Johansson T."/>
            <person name="Persson P."/>
            <person name="Tunlid A."/>
        </authorList>
    </citation>
    <scope>NUCLEOTIDE SEQUENCE [LARGE SCALE GENOMIC DNA]</scope>
    <source>
        <strain evidence="4 5">CBS 406.79</strain>
    </source>
</reference>
<dbReference type="PANTHER" id="PTHR12214">
    <property type="entry name" value="GC-RICH SEQUENCE DNA-BINDING FACTOR"/>
    <property type="match status" value="1"/>
</dbReference>
<feature type="compositionally biased region" description="Low complexity" evidence="3">
    <location>
        <begin position="467"/>
        <end position="479"/>
    </location>
</feature>
<feature type="compositionally biased region" description="Polar residues" evidence="3">
    <location>
        <begin position="251"/>
        <end position="261"/>
    </location>
</feature>
<sequence>MGKIKLNTAKRNRPQTVTATTIPPAMLSKKLEPALQLGPDGRQIATSLHDSDGSTTQVQGRYGKKLKRKRSPKPLKRPRSKSITPPPAIPQYQLENARQVIRQTLGNHRESSPEAQDSYEEEETFVFDPQLAKIAQSVKSQSEIAGPSRASLDPNGNDVINITVGWEPHPLKEHEKRDVWRFKLDRTDNFSELFESVAEEAGILLEKLVMTYRGKRFFSSVSPQTLNIWSDAELTACDSVTFEFNRNTAQEQLRSQAQPSTKPVRPTASEPTDVIEFASDSDGDEDDLHSAKPSQIEQATDTGRTLAMGADAGDDDEGNKFRLVLRSSLTPNTISLNVRSTTKCGAIVKAYLKKAGLADKYPAVFEGASAPTPQKRKSSRKSAAVDNKIPQLSIDGDKAGIESMIGEYDLEEGDMVEVVDLYLGLRVAWLAVFVVQQRRTVRSSSKPKPAQRTREISPEEDADDESGTTAIDTTTIGASENTESPLSAVKKFKDRTKKSQPKSRLSFGAEEHDPVSVATAELKRVLRACMWDGPGCPVWRNIPDNLDQATISPSRHSGPTYDKAYLNELKKSTPSARAPTPTTLDPYDADMSMDVSIDLGDVDAVDAGGESETLIQTESVIKQAKERREHSRKTGISTSEDYISLSVTRRSEHQGPHPESRLVREEDEVGEGDDEFAEYTSAQERIALGKKSRKAEASKRREMMQEMISETMAYLAALSRVDEDEESVEWEQEQLRRGGHHNLDSTSSKSKPRRTYAPAPIPPTTPLPTLPDALARITHRLAQLTASHASNTASLNTFAQEREQVDIREQELRELVTKAEEKRAWFSSFSDWVESVAAFLDEKYPLLEKLEDKFASLLEERHAIIIKRRLQDLEDDLSTFLSPSPGASPDTTAKETSDEFGRASCQEHPIVSRRERQTQRGVRYRNYLDSKGGKADVDQGYWTDSHLSLPDEAAYQTAISSVANQTHDILVDVKSKEFLDPAKGRWGSWKSQYEESYVAAFGGLGVVSAWEFWESKSLDRFRWYHSLYEFCRSRTANDEERELGPEGDLVSSMVSTAIIPRLAKVIESGALDVYSSAHIRRVVDLAEELEASVSDVDKGNLKLQTFYKAVIACFTKAVLENEILLAKHVTTSGSLAFDPEAISARNRFLATQLKLVSNLLRWRKSTGELFGVGQLILRIVDGAMLNIADGGWDVGGEEAIKKLAALLPGDLLTVAIKSRLSIA</sequence>
<feature type="region of interest" description="Disordered" evidence="3">
    <location>
        <begin position="441"/>
        <end position="511"/>
    </location>
</feature>
<protein>
    <recommendedName>
        <fullName evidence="6">Rad60/SUMO-like domain-containing protein</fullName>
    </recommendedName>
</protein>
<feature type="compositionally biased region" description="Basic and acidic residues" evidence="3">
    <location>
        <begin position="649"/>
        <end position="664"/>
    </location>
</feature>
<feature type="compositionally biased region" description="Basic residues" evidence="3">
    <location>
        <begin position="490"/>
        <end position="501"/>
    </location>
</feature>
<dbReference type="PANTHER" id="PTHR12214:SF0">
    <property type="entry name" value="LD29489P"/>
    <property type="match status" value="1"/>
</dbReference>
<dbReference type="Gene3D" id="3.10.20.90">
    <property type="entry name" value="Phosphatidylinositol 3-kinase Catalytic Subunit, Chain A, domain 1"/>
    <property type="match status" value="2"/>
</dbReference>
<dbReference type="OrthoDB" id="429427at2759"/>
<organism evidence="4 5">
    <name type="scientific">Collybiopsis confluens</name>
    <dbReference type="NCBI Taxonomy" id="2823264"/>
    <lineage>
        <taxon>Eukaryota</taxon>
        <taxon>Fungi</taxon>
        <taxon>Dikarya</taxon>
        <taxon>Basidiomycota</taxon>
        <taxon>Agaricomycotina</taxon>
        <taxon>Agaricomycetes</taxon>
        <taxon>Agaricomycetidae</taxon>
        <taxon>Agaricales</taxon>
        <taxon>Marasmiineae</taxon>
        <taxon>Omphalotaceae</taxon>
        <taxon>Collybiopsis</taxon>
    </lineage>
</organism>
<dbReference type="Pfam" id="PF15458">
    <property type="entry name" value="NTR2"/>
    <property type="match status" value="1"/>
</dbReference>
<dbReference type="EMBL" id="JAACJN010000023">
    <property type="protein sequence ID" value="KAF5389187.1"/>
    <property type="molecule type" value="Genomic_DNA"/>
</dbReference>
<feature type="region of interest" description="Disordered" evidence="3">
    <location>
        <begin position="725"/>
        <end position="768"/>
    </location>
</feature>
<feature type="compositionally biased region" description="Polar residues" evidence="3">
    <location>
        <begin position="292"/>
        <end position="303"/>
    </location>
</feature>
<evidence type="ECO:0008006" key="6">
    <source>
        <dbReference type="Google" id="ProtNLM"/>
    </source>
</evidence>
<accession>A0A8H5HTC3</accession>
<comment type="caution">
    <text evidence="4">The sequence shown here is derived from an EMBL/GenBank/DDBJ whole genome shotgun (WGS) entry which is preliminary data.</text>
</comment>
<dbReference type="GO" id="GO:0000390">
    <property type="term" value="P:spliceosomal complex disassembly"/>
    <property type="evidence" value="ECO:0007669"/>
    <property type="project" value="InterPro"/>
</dbReference>
<evidence type="ECO:0000256" key="2">
    <source>
        <dbReference type="ARBA" id="ARBA00023242"/>
    </source>
</evidence>
<feature type="compositionally biased region" description="Acidic residues" evidence="3">
    <location>
        <begin position="665"/>
        <end position="677"/>
    </location>
</feature>
<keyword evidence="5" id="KW-1185">Reference proteome</keyword>
<feature type="compositionally biased region" description="Polar residues" evidence="3">
    <location>
        <begin position="634"/>
        <end position="648"/>
    </location>
</feature>
<dbReference type="InterPro" id="IPR028211">
    <property type="entry name" value="Ntr2"/>
</dbReference>